<dbReference type="Proteomes" id="UP000657918">
    <property type="component" value="Chromosome 16"/>
</dbReference>
<evidence type="ECO:0000313" key="2">
    <source>
        <dbReference type="EMBL" id="KAF9664735.1"/>
    </source>
</evidence>
<keyword evidence="1" id="KW-1133">Transmembrane helix</keyword>
<protein>
    <submittedName>
        <fullName evidence="2">Uncharacterized protein</fullName>
    </submittedName>
</protein>
<comment type="caution">
    <text evidence="2">The sequence shown here is derived from an EMBL/GenBank/DDBJ whole genome shotgun (WGS) entry which is preliminary data.</text>
</comment>
<keyword evidence="3" id="KW-1185">Reference proteome</keyword>
<evidence type="ECO:0000313" key="3">
    <source>
        <dbReference type="Proteomes" id="UP000657918"/>
    </source>
</evidence>
<gene>
    <name evidence="2" type="ORF">SADUNF_Sadunf16G0049000</name>
</gene>
<evidence type="ECO:0000256" key="1">
    <source>
        <dbReference type="SAM" id="Phobius"/>
    </source>
</evidence>
<feature type="transmembrane region" description="Helical" evidence="1">
    <location>
        <begin position="12"/>
        <end position="35"/>
    </location>
</feature>
<organism evidence="2 3">
    <name type="scientific">Salix dunnii</name>
    <dbReference type="NCBI Taxonomy" id="1413687"/>
    <lineage>
        <taxon>Eukaryota</taxon>
        <taxon>Viridiplantae</taxon>
        <taxon>Streptophyta</taxon>
        <taxon>Embryophyta</taxon>
        <taxon>Tracheophyta</taxon>
        <taxon>Spermatophyta</taxon>
        <taxon>Magnoliopsida</taxon>
        <taxon>eudicotyledons</taxon>
        <taxon>Gunneridae</taxon>
        <taxon>Pentapetalae</taxon>
        <taxon>rosids</taxon>
        <taxon>fabids</taxon>
        <taxon>Malpighiales</taxon>
        <taxon>Salicaceae</taxon>
        <taxon>Saliceae</taxon>
        <taxon>Salix</taxon>
    </lineage>
</organism>
<accession>A0A835JCG1</accession>
<proteinExistence type="predicted"/>
<keyword evidence="1" id="KW-0472">Membrane</keyword>
<dbReference type="EMBL" id="JADGMS010000016">
    <property type="protein sequence ID" value="KAF9664735.1"/>
    <property type="molecule type" value="Genomic_DNA"/>
</dbReference>
<reference evidence="2 3" key="1">
    <citation type="submission" date="2020-10" db="EMBL/GenBank/DDBJ databases">
        <title>Plant Genome Project.</title>
        <authorList>
            <person name="Zhang R.-G."/>
        </authorList>
    </citation>
    <scope>NUCLEOTIDE SEQUENCE [LARGE SCALE GENOMIC DNA]</scope>
    <source>
        <strain evidence="2">FAFU-HL-1</strain>
        <tissue evidence="2">Leaf</tissue>
    </source>
</reference>
<keyword evidence="1" id="KW-0812">Transmembrane</keyword>
<sequence length="74" mass="8402">MTKSPTGKLKKLYMMFGINILEISLQTLLVLNVLLRSWILLMLTSKVFLMKRTGLSVFTSVHSRKGKGSTIQFL</sequence>
<name>A0A835JCG1_9ROSI</name>
<dbReference type="AlphaFoldDB" id="A0A835JCG1"/>